<protein>
    <submittedName>
        <fullName evidence="2">Uncharacterized protein</fullName>
    </submittedName>
</protein>
<gene>
    <name evidence="2" type="ORF">N7541_004722</name>
</gene>
<sequence>MHPDQGDMESKLEDKESRPPSSQSQRLASPSATTLTFTAVAILRARRIRARRLNNRRAHQFAKRLRAVLNASDEGDLLKGLKGSKAAKILKGIISKRRLQIKARFRRQQAKLGSLDSQASSASPEESKPELKVETKEPDPATIPLPEVFKGPLSKRRRRIQARLQAKLKVAEPKVPISPQSSSGEKESKPKVEQQNAATKRRDRRERMKRARKQSDRGKQTSHARVRDPNWKSGVSMRQAML</sequence>
<name>A0A9W9UUZ9_PENBR</name>
<comment type="caution">
    <text evidence="2">The sequence shown here is derived from an EMBL/GenBank/DDBJ whole genome shotgun (WGS) entry which is preliminary data.</text>
</comment>
<evidence type="ECO:0000256" key="1">
    <source>
        <dbReference type="SAM" id="MobiDB-lite"/>
    </source>
</evidence>
<organism evidence="2 3">
    <name type="scientific">Penicillium brevicompactum</name>
    <dbReference type="NCBI Taxonomy" id="5074"/>
    <lineage>
        <taxon>Eukaryota</taxon>
        <taxon>Fungi</taxon>
        <taxon>Dikarya</taxon>
        <taxon>Ascomycota</taxon>
        <taxon>Pezizomycotina</taxon>
        <taxon>Eurotiomycetes</taxon>
        <taxon>Eurotiomycetidae</taxon>
        <taxon>Eurotiales</taxon>
        <taxon>Aspergillaceae</taxon>
        <taxon>Penicillium</taxon>
    </lineage>
</organism>
<feature type="compositionally biased region" description="Basic and acidic residues" evidence="1">
    <location>
        <begin position="1"/>
        <end position="18"/>
    </location>
</feature>
<feature type="region of interest" description="Disordered" evidence="1">
    <location>
        <begin position="109"/>
        <end position="242"/>
    </location>
</feature>
<feature type="compositionally biased region" description="Basic and acidic residues" evidence="1">
    <location>
        <begin position="213"/>
        <end position="230"/>
    </location>
</feature>
<reference evidence="2" key="1">
    <citation type="submission" date="2022-12" db="EMBL/GenBank/DDBJ databases">
        <authorList>
            <person name="Petersen C."/>
        </authorList>
    </citation>
    <scope>NUCLEOTIDE SEQUENCE</scope>
    <source>
        <strain evidence="2">IBT 35675</strain>
    </source>
</reference>
<feature type="compositionally biased region" description="Polar residues" evidence="1">
    <location>
        <begin position="19"/>
        <end position="31"/>
    </location>
</feature>
<reference evidence="2" key="2">
    <citation type="journal article" date="2023" name="IMA Fungus">
        <title>Comparative genomic study of the Penicillium genus elucidates a diverse pangenome and 15 lateral gene transfer events.</title>
        <authorList>
            <person name="Petersen C."/>
            <person name="Sorensen T."/>
            <person name="Nielsen M.R."/>
            <person name="Sondergaard T.E."/>
            <person name="Sorensen J.L."/>
            <person name="Fitzpatrick D.A."/>
            <person name="Frisvad J.C."/>
            <person name="Nielsen K.L."/>
        </authorList>
    </citation>
    <scope>NUCLEOTIDE SEQUENCE</scope>
    <source>
        <strain evidence="2">IBT 35675</strain>
    </source>
</reference>
<feature type="compositionally biased region" description="Basic and acidic residues" evidence="1">
    <location>
        <begin position="125"/>
        <end position="139"/>
    </location>
</feature>
<feature type="compositionally biased region" description="Basic residues" evidence="1">
    <location>
        <begin position="199"/>
        <end position="212"/>
    </location>
</feature>
<evidence type="ECO:0000313" key="2">
    <source>
        <dbReference type="EMBL" id="KAJ5357564.1"/>
    </source>
</evidence>
<evidence type="ECO:0000313" key="3">
    <source>
        <dbReference type="Proteomes" id="UP001148299"/>
    </source>
</evidence>
<dbReference type="AlphaFoldDB" id="A0A9W9UUZ9"/>
<accession>A0A9W9UUZ9</accession>
<proteinExistence type="predicted"/>
<dbReference type="Proteomes" id="UP001148299">
    <property type="component" value="Unassembled WGS sequence"/>
</dbReference>
<feature type="region of interest" description="Disordered" evidence="1">
    <location>
        <begin position="1"/>
        <end position="31"/>
    </location>
</feature>
<keyword evidence="3" id="KW-1185">Reference proteome</keyword>
<dbReference type="EMBL" id="JAPZBR010000003">
    <property type="protein sequence ID" value="KAJ5357564.1"/>
    <property type="molecule type" value="Genomic_DNA"/>
</dbReference>